<evidence type="ECO:0000256" key="3">
    <source>
        <dbReference type="ARBA" id="ARBA00022691"/>
    </source>
</evidence>
<evidence type="ECO:0000313" key="5">
    <source>
        <dbReference type="EMBL" id="MDN3203881.1"/>
    </source>
</evidence>
<dbReference type="PANTHER" id="PTHR43464">
    <property type="entry name" value="METHYLTRANSFERASE"/>
    <property type="match status" value="1"/>
</dbReference>
<dbReference type="InterPro" id="IPR013216">
    <property type="entry name" value="Methyltransf_11"/>
</dbReference>
<evidence type="ECO:0000256" key="1">
    <source>
        <dbReference type="ARBA" id="ARBA00022603"/>
    </source>
</evidence>
<dbReference type="CDD" id="cd02440">
    <property type="entry name" value="AdoMet_MTases"/>
    <property type="match status" value="1"/>
</dbReference>
<gene>
    <name evidence="5" type="ORF">QVH07_06955</name>
</gene>
<dbReference type="EC" id="2.1.-.-" evidence="5"/>
<dbReference type="PANTHER" id="PTHR43464:SF19">
    <property type="entry name" value="UBIQUINONE BIOSYNTHESIS O-METHYLTRANSFERASE, MITOCHONDRIAL"/>
    <property type="match status" value="1"/>
</dbReference>
<protein>
    <submittedName>
        <fullName evidence="5">Class I SAM-dependent methyltransferase</fullName>
        <ecNumber evidence="5">2.1.-.-</ecNumber>
    </submittedName>
</protein>
<dbReference type="RefSeq" id="WP_289999438.1">
    <property type="nucleotide sequence ID" value="NZ_JAUEPH010000003.1"/>
</dbReference>
<dbReference type="GO" id="GO:0008168">
    <property type="term" value="F:methyltransferase activity"/>
    <property type="evidence" value="ECO:0007669"/>
    <property type="project" value="UniProtKB-KW"/>
</dbReference>
<dbReference type="GO" id="GO:0032259">
    <property type="term" value="P:methylation"/>
    <property type="evidence" value="ECO:0007669"/>
    <property type="project" value="UniProtKB-KW"/>
</dbReference>
<name>A0ABT7YBI5_9BACT</name>
<accession>A0ABT7YBI5</accession>
<keyword evidence="1 5" id="KW-0489">Methyltransferase</keyword>
<reference evidence="5" key="1">
    <citation type="submission" date="2023-06" db="EMBL/GenBank/DDBJ databases">
        <title>Robiginitalea aurantiacus sp. nov. and Algoriphagus sediminis sp. nov., isolated from coastal sediment.</title>
        <authorList>
            <person name="Zhou Z.Y."/>
            <person name="An J."/>
            <person name="Jia Y.W."/>
            <person name="Du Z.J."/>
        </authorList>
    </citation>
    <scope>NUCLEOTIDE SEQUENCE</scope>
    <source>
        <strain evidence="5">C2-7</strain>
    </source>
</reference>
<dbReference type="Pfam" id="PF08241">
    <property type="entry name" value="Methyltransf_11"/>
    <property type="match status" value="1"/>
</dbReference>
<dbReference type="SUPFAM" id="SSF53335">
    <property type="entry name" value="S-adenosyl-L-methionine-dependent methyltransferases"/>
    <property type="match status" value="1"/>
</dbReference>
<organism evidence="5 6">
    <name type="scientific">Algoriphagus sediminis</name>
    <dbReference type="NCBI Taxonomy" id="3057113"/>
    <lineage>
        <taxon>Bacteria</taxon>
        <taxon>Pseudomonadati</taxon>
        <taxon>Bacteroidota</taxon>
        <taxon>Cytophagia</taxon>
        <taxon>Cytophagales</taxon>
        <taxon>Cyclobacteriaceae</taxon>
        <taxon>Algoriphagus</taxon>
    </lineage>
</organism>
<proteinExistence type="predicted"/>
<feature type="domain" description="Methyltransferase type 11" evidence="4">
    <location>
        <begin position="33"/>
        <end position="134"/>
    </location>
</feature>
<evidence type="ECO:0000313" key="6">
    <source>
        <dbReference type="Proteomes" id="UP001171916"/>
    </source>
</evidence>
<dbReference type="Proteomes" id="UP001171916">
    <property type="component" value="Unassembled WGS sequence"/>
</dbReference>
<dbReference type="InterPro" id="IPR029063">
    <property type="entry name" value="SAM-dependent_MTases_sf"/>
</dbReference>
<keyword evidence="3" id="KW-0949">S-adenosyl-L-methionine</keyword>
<keyword evidence="2 5" id="KW-0808">Transferase</keyword>
<dbReference type="Gene3D" id="3.40.50.150">
    <property type="entry name" value="Vaccinia Virus protein VP39"/>
    <property type="match status" value="1"/>
</dbReference>
<comment type="caution">
    <text evidence="5">The sequence shown here is derived from an EMBL/GenBank/DDBJ whole genome shotgun (WGS) entry which is preliminary data.</text>
</comment>
<evidence type="ECO:0000256" key="2">
    <source>
        <dbReference type="ARBA" id="ARBA00022679"/>
    </source>
</evidence>
<keyword evidence="6" id="KW-1185">Reference proteome</keyword>
<sequence length="206" mass="23789">MNPKDLNKLLGNIDIYLLDQILKERFSKDMRILDAGCGEGRNAIYFLNEGYRIFGIDQEELGVQYLKYLAKTINPNYELDRFQIAKLEEIPFHDGAFDAIICSAVFHFAQSEKHFFQMLNELLRVLKLGGIFWFRTCTGFGGILEQGQPIGKGRFLLPDGSERFVITREILQQIEELGLKFLEEPKTVLVLDQREMGIFLMEKLGK</sequence>
<evidence type="ECO:0000259" key="4">
    <source>
        <dbReference type="Pfam" id="PF08241"/>
    </source>
</evidence>
<dbReference type="EMBL" id="JAUEPH010000003">
    <property type="protein sequence ID" value="MDN3203881.1"/>
    <property type="molecule type" value="Genomic_DNA"/>
</dbReference>